<comment type="caution">
    <text evidence="1">The sequence shown here is derived from an EMBL/GenBank/DDBJ whole genome shotgun (WGS) entry which is preliminary data.</text>
</comment>
<dbReference type="RefSeq" id="WP_285066346.1">
    <property type="nucleotide sequence ID" value="NZ_JASOOE010000018.1"/>
</dbReference>
<sequence>MTPTRAVFRQLFKIANDLMDTYDYLPNAEAKYPFCFVEHGRNTKMQNSDLMGTVSIMVHWFCARKQISETDQKVAKFHDALVSIDSFLPYHMQLIKWVDRPQPEAPDSPGIAHFIAEVEISYTRKEV</sequence>
<gene>
    <name evidence="1" type="ORF">QP433_08030</name>
</gene>
<reference evidence="1" key="1">
    <citation type="submission" date="2023-05" db="EMBL/GenBank/DDBJ databases">
        <title>Cataloging the Phylogenetic Diversity of Human Bladder Bacteria.</title>
        <authorList>
            <person name="Du J."/>
        </authorList>
    </citation>
    <scope>NUCLEOTIDE SEQUENCE</scope>
    <source>
        <strain evidence="1">UMB1231</strain>
    </source>
</reference>
<evidence type="ECO:0008006" key="3">
    <source>
        <dbReference type="Google" id="ProtNLM"/>
    </source>
</evidence>
<name>A0AAJ1Q586_9LACT</name>
<organism evidence="1 2">
    <name type="scientific">Facklamia hominis</name>
    <dbReference type="NCBI Taxonomy" id="178214"/>
    <lineage>
        <taxon>Bacteria</taxon>
        <taxon>Bacillati</taxon>
        <taxon>Bacillota</taxon>
        <taxon>Bacilli</taxon>
        <taxon>Lactobacillales</taxon>
        <taxon>Aerococcaceae</taxon>
        <taxon>Facklamia</taxon>
    </lineage>
</organism>
<evidence type="ECO:0000313" key="2">
    <source>
        <dbReference type="Proteomes" id="UP001229251"/>
    </source>
</evidence>
<dbReference type="Proteomes" id="UP001229251">
    <property type="component" value="Unassembled WGS sequence"/>
</dbReference>
<protein>
    <recommendedName>
        <fullName evidence="3">DUF3168 domain-containing protein</fullName>
    </recommendedName>
</protein>
<dbReference type="AlphaFoldDB" id="A0AAJ1Q586"/>
<dbReference type="EMBL" id="JASOOE010000018">
    <property type="protein sequence ID" value="MDK7187928.1"/>
    <property type="molecule type" value="Genomic_DNA"/>
</dbReference>
<accession>A0AAJ1Q586</accession>
<proteinExistence type="predicted"/>
<evidence type="ECO:0000313" key="1">
    <source>
        <dbReference type="EMBL" id="MDK7187928.1"/>
    </source>
</evidence>